<feature type="domain" description="PG-1098 ferredoxin-like" evidence="2">
    <location>
        <begin position="280"/>
        <end position="323"/>
    </location>
</feature>
<dbReference type="InterPro" id="IPR054168">
    <property type="entry name" value="PG_1098_Fer"/>
</dbReference>
<evidence type="ECO:0000259" key="2">
    <source>
        <dbReference type="Pfam" id="PF22013"/>
    </source>
</evidence>
<dbReference type="InterPro" id="IPR029063">
    <property type="entry name" value="SAM-dependent_MTases_sf"/>
</dbReference>
<dbReference type="Gene3D" id="1.10.10.1110">
    <property type="entry name" value="Methyltransferase PG1098, N-terminal domain"/>
    <property type="match status" value="1"/>
</dbReference>
<evidence type="ECO:0000313" key="3">
    <source>
        <dbReference type="EMBL" id="NMM47185.1"/>
    </source>
</evidence>
<feature type="domain" description="THUMP-like" evidence="1">
    <location>
        <begin position="324"/>
        <end position="394"/>
    </location>
</feature>
<dbReference type="InterPro" id="IPR041497">
    <property type="entry name" value="Thump-like"/>
</dbReference>
<evidence type="ECO:0000259" key="1">
    <source>
        <dbReference type="Pfam" id="PF18096"/>
    </source>
</evidence>
<dbReference type="Gene3D" id="3.40.50.150">
    <property type="entry name" value="Vaccinia Virus protein VP39"/>
    <property type="match status" value="1"/>
</dbReference>
<dbReference type="Proteomes" id="UP000559010">
    <property type="component" value="Unassembled WGS sequence"/>
</dbReference>
<dbReference type="CDD" id="cd02440">
    <property type="entry name" value="AdoMet_MTases"/>
    <property type="match status" value="1"/>
</dbReference>
<name>A0A848IV73_9BACT</name>
<organism evidence="3 4">
    <name type="scientific">Marinigracilibium pacificum</name>
    <dbReference type="NCBI Taxonomy" id="2729599"/>
    <lineage>
        <taxon>Bacteria</taxon>
        <taxon>Pseudomonadati</taxon>
        <taxon>Bacteroidota</taxon>
        <taxon>Cytophagia</taxon>
        <taxon>Cytophagales</taxon>
        <taxon>Flammeovirgaceae</taxon>
        <taxon>Marinigracilibium</taxon>
    </lineage>
</organism>
<dbReference type="Pfam" id="PF22013">
    <property type="entry name" value="PG_1098_Fer"/>
    <property type="match status" value="1"/>
</dbReference>
<dbReference type="EMBL" id="JABBNU010000001">
    <property type="protein sequence ID" value="NMM47185.1"/>
    <property type="molecule type" value="Genomic_DNA"/>
</dbReference>
<accession>A0A848IV73</accession>
<evidence type="ECO:0000313" key="4">
    <source>
        <dbReference type="Proteomes" id="UP000559010"/>
    </source>
</evidence>
<comment type="caution">
    <text evidence="3">The sequence shown here is derived from an EMBL/GenBank/DDBJ whole genome shotgun (WGS) entry which is preliminary data.</text>
</comment>
<gene>
    <name evidence="3" type="ORF">HH304_02145</name>
</gene>
<dbReference type="AlphaFoldDB" id="A0A848IV73"/>
<proteinExistence type="predicted"/>
<protein>
    <recommendedName>
        <fullName evidence="5">THUMP-like domain-containing protein</fullName>
    </recommendedName>
</protein>
<dbReference type="SUPFAM" id="SSF53335">
    <property type="entry name" value="S-adenosyl-L-methionine-dependent methyltransferases"/>
    <property type="match status" value="1"/>
</dbReference>
<keyword evidence="4" id="KW-1185">Reference proteome</keyword>
<sequence>MSLLADIKVQEFLRDNLNTEPALIALKPSPFDGITPAELSQQLKGLQVSSQKLPEFFNNKEIIFPAKISLEQCSSELTAKYKATLVAGGSNMIDLSGGFGIDFYYLGKNYTQATYLDPDTELAEIVKANLISLGEKNRKIISTTAEQHLSTSNEIFDLVFVDPSRRSESNQKVFLWEDLRPDIISLYPELKSKTKILMIKGSPMIDISSCFKTFPDIKEIHIVASGREVKEVLIIIDFLTLTKTPLISCVILDNEEQSVFKYSPEDIKTHATLSNEVFQYIYDPHPVFLKAGVEDSLSQEFDLKKVEKNTHFYTCDVLKLDYPGRIFKITEQSVGSLKNISNSLKTNKLNVLTKNFPIKPEEILKKLKKKSGGNDWLLAFRGNKNTKSYYLCERVK</sequence>
<dbReference type="Pfam" id="PF18096">
    <property type="entry name" value="Thump_like"/>
    <property type="match status" value="1"/>
</dbReference>
<evidence type="ECO:0008006" key="5">
    <source>
        <dbReference type="Google" id="ProtNLM"/>
    </source>
</evidence>
<reference evidence="3 4" key="1">
    <citation type="submission" date="2020-04" db="EMBL/GenBank/DDBJ databases">
        <title>Flammeovirgaceae bacterium KN852 isolated from deep sea.</title>
        <authorList>
            <person name="Zhang D.-C."/>
        </authorList>
    </citation>
    <scope>NUCLEOTIDE SEQUENCE [LARGE SCALE GENOMIC DNA]</scope>
    <source>
        <strain evidence="3 4">KN852</strain>
    </source>
</reference>
<dbReference type="RefSeq" id="WP_169677795.1">
    <property type="nucleotide sequence ID" value="NZ_JABBNU010000001.1"/>
</dbReference>